<dbReference type="InterPro" id="IPR015655">
    <property type="entry name" value="PP2C"/>
</dbReference>
<dbReference type="SMART" id="SM00332">
    <property type="entry name" value="PP2Cc"/>
    <property type="match status" value="1"/>
</dbReference>
<keyword evidence="2 4" id="KW-0378">Hydrolase</keyword>
<dbReference type="PROSITE" id="PS01032">
    <property type="entry name" value="PPM_1"/>
    <property type="match status" value="1"/>
</dbReference>
<organism evidence="7 8">
    <name type="scientific">Mizuhopecten yessoensis</name>
    <name type="common">Japanese scallop</name>
    <name type="synonym">Patinopecten yessoensis</name>
    <dbReference type="NCBI Taxonomy" id="6573"/>
    <lineage>
        <taxon>Eukaryota</taxon>
        <taxon>Metazoa</taxon>
        <taxon>Spiralia</taxon>
        <taxon>Lophotrochozoa</taxon>
        <taxon>Mollusca</taxon>
        <taxon>Bivalvia</taxon>
        <taxon>Autobranchia</taxon>
        <taxon>Pteriomorphia</taxon>
        <taxon>Pectinida</taxon>
        <taxon>Pectinoidea</taxon>
        <taxon>Pectinidae</taxon>
        <taxon>Mizuhopecten</taxon>
    </lineage>
</organism>
<evidence type="ECO:0000256" key="3">
    <source>
        <dbReference type="ARBA" id="ARBA00022912"/>
    </source>
</evidence>
<evidence type="ECO:0000313" key="7">
    <source>
        <dbReference type="EMBL" id="OWF52061.1"/>
    </source>
</evidence>
<name>A0A210QTI9_MIZYE</name>
<comment type="similarity">
    <text evidence="4">Belongs to the PP2C family.</text>
</comment>
<dbReference type="PANTHER" id="PTHR47992">
    <property type="entry name" value="PROTEIN PHOSPHATASE"/>
    <property type="match status" value="1"/>
</dbReference>
<feature type="compositionally biased region" description="Basic and acidic residues" evidence="5">
    <location>
        <begin position="37"/>
        <end position="54"/>
    </location>
</feature>
<keyword evidence="7" id="KW-0808">Transferase</keyword>
<dbReference type="Proteomes" id="UP000242188">
    <property type="component" value="Unassembled WGS sequence"/>
</dbReference>
<feature type="region of interest" description="Disordered" evidence="5">
    <location>
        <begin position="99"/>
        <end position="122"/>
    </location>
</feature>
<dbReference type="GO" id="GO:0046872">
    <property type="term" value="F:metal ion binding"/>
    <property type="evidence" value="ECO:0007669"/>
    <property type="project" value="UniProtKB-KW"/>
</dbReference>
<dbReference type="GO" id="GO:0004722">
    <property type="term" value="F:protein serine/threonine phosphatase activity"/>
    <property type="evidence" value="ECO:0007669"/>
    <property type="project" value="InterPro"/>
</dbReference>
<dbReference type="OrthoDB" id="10264738at2759"/>
<reference evidence="7 8" key="1">
    <citation type="journal article" date="2017" name="Nat. Ecol. Evol.">
        <title>Scallop genome provides insights into evolution of bilaterian karyotype and development.</title>
        <authorList>
            <person name="Wang S."/>
            <person name="Zhang J."/>
            <person name="Jiao W."/>
            <person name="Li J."/>
            <person name="Xun X."/>
            <person name="Sun Y."/>
            <person name="Guo X."/>
            <person name="Huan P."/>
            <person name="Dong B."/>
            <person name="Zhang L."/>
            <person name="Hu X."/>
            <person name="Sun X."/>
            <person name="Wang J."/>
            <person name="Zhao C."/>
            <person name="Wang Y."/>
            <person name="Wang D."/>
            <person name="Huang X."/>
            <person name="Wang R."/>
            <person name="Lv J."/>
            <person name="Li Y."/>
            <person name="Zhang Z."/>
            <person name="Liu B."/>
            <person name="Lu W."/>
            <person name="Hui Y."/>
            <person name="Liang J."/>
            <person name="Zhou Z."/>
            <person name="Hou R."/>
            <person name="Li X."/>
            <person name="Liu Y."/>
            <person name="Li H."/>
            <person name="Ning X."/>
            <person name="Lin Y."/>
            <person name="Zhao L."/>
            <person name="Xing Q."/>
            <person name="Dou J."/>
            <person name="Li Y."/>
            <person name="Mao J."/>
            <person name="Guo H."/>
            <person name="Dou H."/>
            <person name="Li T."/>
            <person name="Mu C."/>
            <person name="Jiang W."/>
            <person name="Fu Q."/>
            <person name="Fu X."/>
            <person name="Miao Y."/>
            <person name="Liu J."/>
            <person name="Yu Q."/>
            <person name="Li R."/>
            <person name="Liao H."/>
            <person name="Li X."/>
            <person name="Kong Y."/>
            <person name="Jiang Z."/>
            <person name="Chourrout D."/>
            <person name="Li R."/>
            <person name="Bao Z."/>
        </authorList>
    </citation>
    <scope>NUCLEOTIDE SEQUENCE [LARGE SCALE GENOMIC DNA]</scope>
    <source>
        <strain evidence="7 8">PY_sf001</strain>
    </source>
</reference>
<keyword evidence="8" id="KW-1185">Reference proteome</keyword>
<dbReference type="SUPFAM" id="SSF81606">
    <property type="entry name" value="PP2C-like"/>
    <property type="match status" value="1"/>
</dbReference>
<evidence type="ECO:0000256" key="5">
    <source>
        <dbReference type="SAM" id="MobiDB-lite"/>
    </source>
</evidence>
<keyword evidence="3 4" id="KW-0904">Protein phosphatase</keyword>
<feature type="compositionally biased region" description="Basic and acidic residues" evidence="5">
    <location>
        <begin position="113"/>
        <end position="122"/>
    </location>
</feature>
<evidence type="ECO:0000313" key="8">
    <source>
        <dbReference type="Proteomes" id="UP000242188"/>
    </source>
</evidence>
<keyword evidence="7" id="KW-0418">Kinase</keyword>
<dbReference type="Gene3D" id="3.60.40.10">
    <property type="entry name" value="PPM-type phosphatase domain"/>
    <property type="match status" value="1"/>
</dbReference>
<accession>A0A210QTI9</accession>
<dbReference type="STRING" id="6573.A0A210QTI9"/>
<sequence>MNSIYISFSVSCTRNFNFVYNTAVTASNDFQTGADGKNNKEGKVNQEGERGEKRKEMTDIFLDKTISRTKASAPFVVSGDSTANREKLDLFGDLPEPTVTASNNLQTGAEGKVNQEGERGEKRKDMTDTFLDKAISRTKAAVLFRLKGYVAERRGERGEMQDAHILIDDFTPELNNLDPSIVRVALYAVFDGHGGARASRFASEHLHKILRDNFPKGDITQVDKEIKKVFVETCKRTDDEFLKLATRSKPSWKDGTTASIVLIVNDTVYTANLGDSQVFLCRRKEDKHVPIHLTTVHNPSSYEERIRIQKAGGSVKEGRVMGVLDVSRSIGDGQYKKHGVTCLPDMKKCQLTTNDRYLVIACDGLWKAFSPEECIKFTNSILEDERLQGTDAQSAIDIKLDSAVKKLANTAVLRLSSDNVTVMVVDIRDSNS</sequence>
<dbReference type="InterPro" id="IPR036457">
    <property type="entry name" value="PPM-type-like_dom_sf"/>
</dbReference>
<dbReference type="InterPro" id="IPR001932">
    <property type="entry name" value="PPM-type_phosphatase-like_dom"/>
</dbReference>
<comment type="caution">
    <text evidence="7">The sequence shown here is derived from an EMBL/GenBank/DDBJ whole genome shotgun (WGS) entry which is preliminary data.</text>
</comment>
<evidence type="ECO:0000256" key="4">
    <source>
        <dbReference type="RuleBase" id="RU003465"/>
    </source>
</evidence>
<proteinExistence type="inferred from homology"/>
<dbReference type="CDD" id="cd00143">
    <property type="entry name" value="PP2Cc"/>
    <property type="match status" value="1"/>
</dbReference>
<keyword evidence="7" id="KW-0401">Integrin</keyword>
<protein>
    <submittedName>
        <fullName evidence="7">Integrin-linked kinase-associated serine/threonine phosphatase 2C</fullName>
    </submittedName>
</protein>
<evidence type="ECO:0000256" key="2">
    <source>
        <dbReference type="ARBA" id="ARBA00022801"/>
    </source>
</evidence>
<keyword evidence="1" id="KW-0479">Metal-binding</keyword>
<feature type="domain" description="PPM-type phosphatase" evidence="6">
    <location>
        <begin position="147"/>
        <end position="427"/>
    </location>
</feature>
<dbReference type="FunFam" id="3.60.40.10:FF:000156">
    <property type="entry name" value="Integrin-linked kinase-associated serine/threonine phosphatase 2C"/>
    <property type="match status" value="1"/>
</dbReference>
<dbReference type="PROSITE" id="PS51746">
    <property type="entry name" value="PPM_2"/>
    <property type="match status" value="1"/>
</dbReference>
<dbReference type="InterPro" id="IPR000222">
    <property type="entry name" value="PP2C_BS"/>
</dbReference>
<dbReference type="Pfam" id="PF00481">
    <property type="entry name" value="PP2C"/>
    <property type="match status" value="1"/>
</dbReference>
<gene>
    <name evidence="7" type="ORF">KP79_PYT21251</name>
</gene>
<feature type="region of interest" description="Disordered" evidence="5">
    <location>
        <begin position="29"/>
        <end position="54"/>
    </location>
</feature>
<dbReference type="EMBL" id="NEDP02001979">
    <property type="protein sequence ID" value="OWF52061.1"/>
    <property type="molecule type" value="Genomic_DNA"/>
</dbReference>
<dbReference type="AlphaFoldDB" id="A0A210QTI9"/>
<dbReference type="SMART" id="SM00331">
    <property type="entry name" value="PP2C_SIG"/>
    <property type="match status" value="1"/>
</dbReference>
<evidence type="ECO:0000259" key="6">
    <source>
        <dbReference type="PROSITE" id="PS51746"/>
    </source>
</evidence>
<evidence type="ECO:0000256" key="1">
    <source>
        <dbReference type="ARBA" id="ARBA00022723"/>
    </source>
</evidence>
<dbReference type="GO" id="GO:0007229">
    <property type="term" value="P:integrin-mediated signaling pathway"/>
    <property type="evidence" value="ECO:0007669"/>
    <property type="project" value="UniProtKB-KW"/>
</dbReference>
<dbReference type="GO" id="GO:0016301">
    <property type="term" value="F:kinase activity"/>
    <property type="evidence" value="ECO:0007669"/>
    <property type="project" value="UniProtKB-KW"/>
</dbReference>